<organism evidence="1 2">
    <name type="scientific">Hygrophoropsis aurantiaca</name>
    <dbReference type="NCBI Taxonomy" id="72124"/>
    <lineage>
        <taxon>Eukaryota</taxon>
        <taxon>Fungi</taxon>
        <taxon>Dikarya</taxon>
        <taxon>Basidiomycota</taxon>
        <taxon>Agaricomycotina</taxon>
        <taxon>Agaricomycetes</taxon>
        <taxon>Agaricomycetidae</taxon>
        <taxon>Boletales</taxon>
        <taxon>Coniophorineae</taxon>
        <taxon>Hygrophoropsidaceae</taxon>
        <taxon>Hygrophoropsis</taxon>
    </lineage>
</organism>
<proteinExistence type="predicted"/>
<dbReference type="EMBL" id="MU267626">
    <property type="protein sequence ID" value="KAH7913693.1"/>
    <property type="molecule type" value="Genomic_DNA"/>
</dbReference>
<accession>A0ACB8ALT6</accession>
<name>A0ACB8ALT6_9AGAM</name>
<keyword evidence="2" id="KW-1185">Reference proteome</keyword>
<evidence type="ECO:0000313" key="2">
    <source>
        <dbReference type="Proteomes" id="UP000790377"/>
    </source>
</evidence>
<comment type="caution">
    <text evidence="1">The sequence shown here is derived from an EMBL/GenBank/DDBJ whole genome shotgun (WGS) entry which is preliminary data.</text>
</comment>
<dbReference type="Proteomes" id="UP000790377">
    <property type="component" value="Unassembled WGS sequence"/>
</dbReference>
<protein>
    <submittedName>
        <fullName evidence="1">Cytochrome P450</fullName>
    </submittedName>
</protein>
<gene>
    <name evidence="1" type="ORF">BJ138DRAFT_1111240</name>
</gene>
<reference evidence="1" key="1">
    <citation type="journal article" date="2021" name="New Phytol.">
        <title>Evolutionary innovations through gain and loss of genes in the ectomycorrhizal Boletales.</title>
        <authorList>
            <person name="Wu G."/>
            <person name="Miyauchi S."/>
            <person name="Morin E."/>
            <person name="Kuo A."/>
            <person name="Drula E."/>
            <person name="Varga T."/>
            <person name="Kohler A."/>
            <person name="Feng B."/>
            <person name="Cao Y."/>
            <person name="Lipzen A."/>
            <person name="Daum C."/>
            <person name="Hundley H."/>
            <person name="Pangilinan J."/>
            <person name="Johnson J."/>
            <person name="Barry K."/>
            <person name="LaButti K."/>
            <person name="Ng V."/>
            <person name="Ahrendt S."/>
            <person name="Min B."/>
            <person name="Choi I.G."/>
            <person name="Park H."/>
            <person name="Plett J.M."/>
            <person name="Magnuson J."/>
            <person name="Spatafora J.W."/>
            <person name="Nagy L.G."/>
            <person name="Henrissat B."/>
            <person name="Grigoriev I.V."/>
            <person name="Yang Z.L."/>
            <person name="Xu J."/>
            <person name="Martin F.M."/>
        </authorList>
    </citation>
    <scope>NUCLEOTIDE SEQUENCE</scope>
    <source>
        <strain evidence="1">ATCC 28755</strain>
    </source>
</reference>
<sequence length="494" mass="54693">MAICLVGWRLSPFHPLASFPGPLWNRVTNLSVAYLTSTGKRHLAVKEYHDRYGTFVRIGPNSLSISSTAAVGPIYANTKCFDKSEAYRLGKVQGDGLFFMRSGKEHHPRRSLWAKAFTRSALEGYWDFLTKRTEGLAAHIEEEASNGATVDLTDLFQRWTYDLMGEVVFGDSSGLEILRDGDPHGFVKCGQMATKMFEILGAVPWLFDILWHFSVTDDIHSLEKYAGGFMSDRVKNAGEGRQDLCSHLLGEHDDGKTQLSKETLDVESTFAVQAGSDSAATVLSIAFVYIHSTPGVLERLSDELSKAFPSQDFTPEQAKLAALPYLDAVVNESLRLGTPFPGLPRVTPDGGITLSNTYVPAGTVVSVPAYTQQVSEENFYPFPLQFKPERWLPGGLGDGSVCNRSALMCFSFGPYSCLGRNLAIQEIRLAISQLLLNFSFQFTEDFSPTKFLNGVTNVRSTFFERHLTVKATPKRMMSQIVASSEKEESVGRRL</sequence>
<evidence type="ECO:0000313" key="1">
    <source>
        <dbReference type="EMBL" id="KAH7913693.1"/>
    </source>
</evidence>